<evidence type="ECO:0000256" key="3">
    <source>
        <dbReference type="ARBA" id="ARBA00022692"/>
    </source>
</evidence>
<reference evidence="13 14" key="1">
    <citation type="submission" date="2020-08" db="EMBL/GenBank/DDBJ databases">
        <title>Plant Genome Project.</title>
        <authorList>
            <person name="Zhang R.-G."/>
        </authorList>
    </citation>
    <scope>NUCLEOTIDE SEQUENCE [LARGE SCALE GENOMIC DNA]</scope>
    <source>
        <tissue evidence="13">Rhizome</tissue>
    </source>
</reference>
<evidence type="ECO:0000256" key="8">
    <source>
        <dbReference type="ARBA" id="ARBA00023163"/>
    </source>
</evidence>
<evidence type="ECO:0000256" key="10">
    <source>
        <dbReference type="SAM" id="MobiDB-lite"/>
    </source>
</evidence>
<evidence type="ECO:0000256" key="11">
    <source>
        <dbReference type="SAM" id="Phobius"/>
    </source>
</evidence>
<keyword evidence="9" id="KW-0539">Nucleus</keyword>
<dbReference type="PANTHER" id="PTHR43184:SF12">
    <property type="entry name" value="SUGAR PHOSPHATE EXCHANGER 3"/>
    <property type="match status" value="1"/>
</dbReference>
<comment type="caution">
    <text evidence="13">The sequence shown here is derived from an EMBL/GenBank/DDBJ whole genome shotgun (WGS) entry which is preliminary data.</text>
</comment>
<dbReference type="EMBL" id="JACMSC010000011">
    <property type="protein sequence ID" value="KAG6500294.1"/>
    <property type="molecule type" value="Genomic_DNA"/>
</dbReference>
<evidence type="ECO:0000256" key="1">
    <source>
        <dbReference type="ARBA" id="ARBA00004123"/>
    </source>
</evidence>
<dbReference type="InterPro" id="IPR036576">
    <property type="entry name" value="WRKY_dom_sf"/>
</dbReference>
<evidence type="ECO:0000256" key="2">
    <source>
        <dbReference type="ARBA" id="ARBA00004141"/>
    </source>
</evidence>
<evidence type="ECO:0000256" key="6">
    <source>
        <dbReference type="ARBA" id="ARBA00023125"/>
    </source>
</evidence>
<keyword evidence="5" id="KW-0805">Transcription regulation</keyword>
<keyword evidence="7 11" id="KW-0472">Membrane</keyword>
<dbReference type="GO" id="GO:0043565">
    <property type="term" value="F:sequence-specific DNA binding"/>
    <property type="evidence" value="ECO:0007669"/>
    <property type="project" value="InterPro"/>
</dbReference>
<dbReference type="Gene3D" id="1.20.1250.20">
    <property type="entry name" value="MFS general substrate transporter like domains"/>
    <property type="match status" value="1"/>
</dbReference>
<evidence type="ECO:0000313" key="14">
    <source>
        <dbReference type="Proteomes" id="UP000734854"/>
    </source>
</evidence>
<dbReference type="PROSITE" id="PS50811">
    <property type="entry name" value="WRKY"/>
    <property type="match status" value="1"/>
</dbReference>
<evidence type="ECO:0000313" key="13">
    <source>
        <dbReference type="EMBL" id="KAG6500294.1"/>
    </source>
</evidence>
<evidence type="ECO:0000256" key="7">
    <source>
        <dbReference type="ARBA" id="ARBA00023136"/>
    </source>
</evidence>
<feature type="region of interest" description="Disordered" evidence="10">
    <location>
        <begin position="1"/>
        <end position="24"/>
    </location>
</feature>
<keyword evidence="14" id="KW-1185">Reference proteome</keyword>
<comment type="subcellular location">
    <subcellularLocation>
        <location evidence="2">Membrane</location>
        <topology evidence="2">Multi-pass membrane protein</topology>
    </subcellularLocation>
    <subcellularLocation>
        <location evidence="1">Nucleus</location>
    </subcellularLocation>
</comment>
<keyword evidence="8" id="KW-0804">Transcription</keyword>
<dbReference type="AlphaFoldDB" id="A0A8J5G874"/>
<evidence type="ECO:0000256" key="9">
    <source>
        <dbReference type="ARBA" id="ARBA00023242"/>
    </source>
</evidence>
<feature type="region of interest" description="Disordered" evidence="10">
    <location>
        <begin position="44"/>
        <end position="88"/>
    </location>
</feature>
<feature type="domain" description="WRKY" evidence="12">
    <location>
        <begin position="120"/>
        <end position="137"/>
    </location>
</feature>
<accession>A0A8J5G874</accession>
<protein>
    <recommendedName>
        <fullName evidence="12">WRKY domain-containing protein</fullName>
    </recommendedName>
</protein>
<feature type="compositionally biased region" description="Low complexity" evidence="10">
    <location>
        <begin position="53"/>
        <end position="66"/>
    </location>
</feature>
<keyword evidence="3 11" id="KW-0812">Transmembrane</keyword>
<organism evidence="13 14">
    <name type="scientific">Zingiber officinale</name>
    <name type="common">Ginger</name>
    <name type="synonym">Amomum zingiber</name>
    <dbReference type="NCBI Taxonomy" id="94328"/>
    <lineage>
        <taxon>Eukaryota</taxon>
        <taxon>Viridiplantae</taxon>
        <taxon>Streptophyta</taxon>
        <taxon>Embryophyta</taxon>
        <taxon>Tracheophyta</taxon>
        <taxon>Spermatophyta</taxon>
        <taxon>Magnoliopsida</taxon>
        <taxon>Liliopsida</taxon>
        <taxon>Zingiberales</taxon>
        <taxon>Zingiberaceae</taxon>
        <taxon>Zingiber</taxon>
    </lineage>
</organism>
<feature type="transmembrane region" description="Helical" evidence="11">
    <location>
        <begin position="274"/>
        <end position="297"/>
    </location>
</feature>
<dbReference type="Gene3D" id="2.20.25.80">
    <property type="entry name" value="WRKY domain"/>
    <property type="match status" value="1"/>
</dbReference>
<evidence type="ECO:0000256" key="5">
    <source>
        <dbReference type="ARBA" id="ARBA00023015"/>
    </source>
</evidence>
<name>A0A8J5G874_ZINOF</name>
<dbReference type="Proteomes" id="UP000734854">
    <property type="component" value="Unassembled WGS sequence"/>
</dbReference>
<dbReference type="GO" id="GO:0016020">
    <property type="term" value="C:membrane"/>
    <property type="evidence" value="ECO:0007669"/>
    <property type="project" value="UniProtKB-SubCell"/>
</dbReference>
<proteinExistence type="predicted"/>
<dbReference type="GO" id="GO:0055062">
    <property type="term" value="P:phosphate ion homeostasis"/>
    <property type="evidence" value="ECO:0007669"/>
    <property type="project" value="TreeGrafter"/>
</dbReference>
<dbReference type="InterPro" id="IPR003657">
    <property type="entry name" value="WRKY_dom"/>
</dbReference>
<dbReference type="GO" id="GO:0005634">
    <property type="term" value="C:nucleus"/>
    <property type="evidence" value="ECO:0007669"/>
    <property type="project" value="UniProtKB-SubCell"/>
</dbReference>
<dbReference type="GO" id="GO:0003700">
    <property type="term" value="F:DNA-binding transcription factor activity"/>
    <property type="evidence" value="ECO:0007669"/>
    <property type="project" value="InterPro"/>
</dbReference>
<gene>
    <name evidence="13" type="ORF">ZIOFF_040137</name>
</gene>
<keyword evidence="4 11" id="KW-1133">Transmembrane helix</keyword>
<keyword evidence="6" id="KW-0238">DNA-binding</keyword>
<feature type="transmembrane region" description="Helical" evidence="11">
    <location>
        <begin position="430"/>
        <end position="454"/>
    </location>
</feature>
<sequence>MEGGASRCYLPPPSAPSVVELGHPASKDTLQDLGFLLPPQASSTPFLLSTDQPSPFSNPAAAASSNEEVGTSDLKAHHDQSSCRDGANSWWRSTSNSMDKGKVKVRRKMREPRFCFQTRSDVDVLDDGYKWRKYGQKGHGIEIQWVGAAWSQPPPLRGRRKGVQQQSHRGLVLALTFVAYACYQASRKLPSIIKSVLDPKAHPSFQPPRPWPLGLFFVEAERSPGGPHSCGNGWPPFNGTDGMARLGEIDVAFLACYSVGMYAVGHLGDGLDLRLFLAFGMIGSGAFVAPFGMGVLLEHPRLRIIPCHDDYRRIAPVDRVAVGGSGGGELVRGTEEGFHHGHMERPHLHRQHQRVAARSQRAAVRLGVVVHFAGGSHSGWRRSGLLLLVCLLPNQKMSTSEMVDATRRTPFETRRRCDGRRQKQRTEDRGSAVGILKACSIPGVIPFALCLFFSKLVAYTFLYW</sequence>
<dbReference type="PANTHER" id="PTHR43184">
    <property type="entry name" value="MAJOR FACILITATOR SUPERFAMILY TRANSPORTER 16, ISOFORM B"/>
    <property type="match status" value="1"/>
</dbReference>
<dbReference type="SUPFAM" id="SSF118290">
    <property type="entry name" value="WRKY DNA-binding domain"/>
    <property type="match status" value="1"/>
</dbReference>
<evidence type="ECO:0000256" key="4">
    <source>
        <dbReference type="ARBA" id="ARBA00022989"/>
    </source>
</evidence>
<dbReference type="InterPro" id="IPR036259">
    <property type="entry name" value="MFS_trans_sf"/>
</dbReference>
<evidence type="ECO:0000259" key="12">
    <source>
        <dbReference type="PROSITE" id="PS50811"/>
    </source>
</evidence>